<dbReference type="Proteomes" id="UP000800036">
    <property type="component" value="Unassembled WGS sequence"/>
</dbReference>
<protein>
    <submittedName>
        <fullName evidence="2">Uncharacterized protein</fullName>
    </submittedName>
</protein>
<keyword evidence="3" id="KW-1185">Reference proteome</keyword>
<proteinExistence type="predicted"/>
<evidence type="ECO:0000256" key="1">
    <source>
        <dbReference type="SAM" id="MobiDB-lite"/>
    </source>
</evidence>
<sequence length="155" mass="17341">MAGSHSTAPLTLHTTPIVRSKRQTVCSLSRSLDSPTRRRFQVCLLACLAVPVVSKQQETLGRESGRSPRPRLTSAWKSQPPCRNGLRARERSLRSGLRPENRMGALSAPACFRPALPRTVAVEDRARTLSQPDFWRCRLCRGVGYGWLGWQIAMM</sequence>
<dbReference type="AlphaFoldDB" id="A0A6A5VEF6"/>
<gene>
    <name evidence="2" type="ORF">BU23DRAFT_69570</name>
</gene>
<feature type="region of interest" description="Disordered" evidence="1">
    <location>
        <begin position="58"/>
        <end position="80"/>
    </location>
</feature>
<name>A0A6A5VEF6_9PLEO</name>
<evidence type="ECO:0000313" key="3">
    <source>
        <dbReference type="Proteomes" id="UP000800036"/>
    </source>
</evidence>
<evidence type="ECO:0000313" key="2">
    <source>
        <dbReference type="EMBL" id="KAF1975873.1"/>
    </source>
</evidence>
<dbReference type="EMBL" id="ML976669">
    <property type="protein sequence ID" value="KAF1975873.1"/>
    <property type="molecule type" value="Genomic_DNA"/>
</dbReference>
<organism evidence="2 3">
    <name type="scientific">Bimuria novae-zelandiae CBS 107.79</name>
    <dbReference type="NCBI Taxonomy" id="1447943"/>
    <lineage>
        <taxon>Eukaryota</taxon>
        <taxon>Fungi</taxon>
        <taxon>Dikarya</taxon>
        <taxon>Ascomycota</taxon>
        <taxon>Pezizomycotina</taxon>
        <taxon>Dothideomycetes</taxon>
        <taxon>Pleosporomycetidae</taxon>
        <taxon>Pleosporales</taxon>
        <taxon>Massarineae</taxon>
        <taxon>Didymosphaeriaceae</taxon>
        <taxon>Bimuria</taxon>
    </lineage>
</organism>
<accession>A0A6A5VEF6</accession>
<reference evidence="2" key="1">
    <citation type="journal article" date="2020" name="Stud. Mycol.">
        <title>101 Dothideomycetes genomes: a test case for predicting lifestyles and emergence of pathogens.</title>
        <authorList>
            <person name="Haridas S."/>
            <person name="Albert R."/>
            <person name="Binder M."/>
            <person name="Bloem J."/>
            <person name="Labutti K."/>
            <person name="Salamov A."/>
            <person name="Andreopoulos B."/>
            <person name="Baker S."/>
            <person name="Barry K."/>
            <person name="Bills G."/>
            <person name="Bluhm B."/>
            <person name="Cannon C."/>
            <person name="Castanera R."/>
            <person name="Culley D."/>
            <person name="Daum C."/>
            <person name="Ezra D."/>
            <person name="Gonzalez J."/>
            <person name="Henrissat B."/>
            <person name="Kuo A."/>
            <person name="Liang C."/>
            <person name="Lipzen A."/>
            <person name="Lutzoni F."/>
            <person name="Magnuson J."/>
            <person name="Mondo S."/>
            <person name="Nolan M."/>
            <person name="Ohm R."/>
            <person name="Pangilinan J."/>
            <person name="Park H.-J."/>
            <person name="Ramirez L."/>
            <person name="Alfaro M."/>
            <person name="Sun H."/>
            <person name="Tritt A."/>
            <person name="Yoshinaga Y."/>
            <person name="Zwiers L.-H."/>
            <person name="Turgeon B."/>
            <person name="Goodwin S."/>
            <person name="Spatafora J."/>
            <person name="Crous P."/>
            <person name="Grigoriev I."/>
        </authorList>
    </citation>
    <scope>NUCLEOTIDE SEQUENCE</scope>
    <source>
        <strain evidence="2">CBS 107.79</strain>
    </source>
</reference>